<evidence type="ECO:0000256" key="1">
    <source>
        <dbReference type="ARBA" id="ARBA00006270"/>
    </source>
</evidence>
<dbReference type="EMBL" id="JAVYJV010000092">
    <property type="protein sequence ID" value="KAK4336778.1"/>
    <property type="molecule type" value="Genomic_DNA"/>
</dbReference>
<comment type="caution">
    <text evidence="6">The sequence shown here is derived from an EMBL/GenBank/DDBJ whole genome shotgun (WGS) entry which is preliminary data.</text>
</comment>
<accession>A0AAE1QNQ4</accession>
<dbReference type="AlphaFoldDB" id="A0AAE1QNQ4"/>
<keyword evidence="3" id="KW-0342">GTP-binding</keyword>
<evidence type="ECO:0000256" key="2">
    <source>
        <dbReference type="ARBA" id="ARBA00022741"/>
    </source>
</evidence>
<dbReference type="PROSITE" id="PS51421">
    <property type="entry name" value="RAS"/>
    <property type="match status" value="1"/>
</dbReference>
<evidence type="ECO:0000256" key="3">
    <source>
        <dbReference type="ARBA" id="ARBA00023134"/>
    </source>
</evidence>
<name>A0AAE1QNQ4_9SOLA</name>
<dbReference type="GO" id="GO:0012505">
    <property type="term" value="C:endomembrane system"/>
    <property type="evidence" value="ECO:0007669"/>
    <property type="project" value="UniProtKB-SubCell"/>
</dbReference>
<dbReference type="Pfam" id="PF00071">
    <property type="entry name" value="Ras"/>
    <property type="match status" value="1"/>
</dbReference>
<organism evidence="6 7">
    <name type="scientific">Anisodus tanguticus</name>
    <dbReference type="NCBI Taxonomy" id="243964"/>
    <lineage>
        <taxon>Eukaryota</taxon>
        <taxon>Viridiplantae</taxon>
        <taxon>Streptophyta</taxon>
        <taxon>Embryophyta</taxon>
        <taxon>Tracheophyta</taxon>
        <taxon>Spermatophyta</taxon>
        <taxon>Magnoliopsida</taxon>
        <taxon>eudicotyledons</taxon>
        <taxon>Gunneridae</taxon>
        <taxon>Pentapetalae</taxon>
        <taxon>asterids</taxon>
        <taxon>lamiids</taxon>
        <taxon>Solanales</taxon>
        <taxon>Solanaceae</taxon>
        <taxon>Solanoideae</taxon>
        <taxon>Hyoscyameae</taxon>
        <taxon>Anisodus</taxon>
    </lineage>
</organism>
<keyword evidence="2" id="KW-0547">Nucleotide-binding</keyword>
<dbReference type="Gene3D" id="3.40.50.300">
    <property type="entry name" value="P-loop containing nucleotide triphosphate hydrolases"/>
    <property type="match status" value="1"/>
</dbReference>
<feature type="region of interest" description="Disordered" evidence="5">
    <location>
        <begin position="251"/>
        <end position="278"/>
    </location>
</feature>
<evidence type="ECO:0000256" key="4">
    <source>
        <dbReference type="ARBA" id="ARBA00037868"/>
    </source>
</evidence>
<dbReference type="InterPro" id="IPR001806">
    <property type="entry name" value="Small_GTPase"/>
</dbReference>
<dbReference type="SUPFAM" id="SSF52540">
    <property type="entry name" value="P-loop containing nucleoside triphosphate hydrolases"/>
    <property type="match status" value="1"/>
</dbReference>
<protein>
    <submittedName>
        <fullName evidence="6">Uncharacterized protein</fullName>
    </submittedName>
</protein>
<comment type="similarity">
    <text evidence="1">Belongs to the small GTPase superfamily. Rab family.</text>
</comment>
<sequence length="323" mass="36330">MIKSEELEKQLEKSFLDELDPQNELLKFLSSLENENKIDMLDSFSNKTKKFIPTNEWQEVNSDEPLPSGLYYRININNGKKEAKLIDPNEESTGSFVLDVAQMKKIEDQSKFIDPLYESKINEVRANSKKLRSLDEIKKELKEADIKFRTITSSYYRGAHGIIVVYDVTDLESFNNVKQWLQEIERYACESVNKLLVGNKSDMAIKKIVDFTTAKEFADNIGIPFLETSAKDSTNVEQAFLTMAAEIKNRMGPTSGGSSGPGAHTINPSSTPIKPESSAICNGVLPKKSPTKIKTVNTVISVLWKSPNLIRKPTDKPTIMKTP</sequence>
<evidence type="ECO:0000313" key="6">
    <source>
        <dbReference type="EMBL" id="KAK4336778.1"/>
    </source>
</evidence>
<dbReference type="FunFam" id="3.40.50.300:FF:001447">
    <property type="entry name" value="Ras-related protein Rab-1B"/>
    <property type="match status" value="1"/>
</dbReference>
<dbReference type="SMART" id="SM00174">
    <property type="entry name" value="RHO"/>
    <property type="match status" value="1"/>
</dbReference>
<keyword evidence="7" id="KW-1185">Reference proteome</keyword>
<proteinExistence type="inferred from homology"/>
<dbReference type="PROSITE" id="PS51419">
    <property type="entry name" value="RAB"/>
    <property type="match status" value="1"/>
</dbReference>
<dbReference type="PANTHER" id="PTHR47977">
    <property type="entry name" value="RAS-RELATED PROTEIN RAB"/>
    <property type="match status" value="1"/>
</dbReference>
<dbReference type="InterPro" id="IPR027417">
    <property type="entry name" value="P-loop_NTPase"/>
</dbReference>
<dbReference type="GO" id="GO:0003924">
    <property type="term" value="F:GTPase activity"/>
    <property type="evidence" value="ECO:0007669"/>
    <property type="project" value="InterPro"/>
</dbReference>
<dbReference type="PRINTS" id="PR00449">
    <property type="entry name" value="RASTRNSFRMNG"/>
</dbReference>
<evidence type="ECO:0000256" key="5">
    <source>
        <dbReference type="SAM" id="MobiDB-lite"/>
    </source>
</evidence>
<comment type="subcellular location">
    <subcellularLocation>
        <location evidence="4">Endomembrane system</location>
        <topology evidence="4">Lipid-anchor</topology>
    </subcellularLocation>
</comment>
<evidence type="ECO:0000313" key="7">
    <source>
        <dbReference type="Proteomes" id="UP001291623"/>
    </source>
</evidence>
<dbReference type="SMART" id="SM00173">
    <property type="entry name" value="RAS"/>
    <property type="match status" value="1"/>
</dbReference>
<gene>
    <name evidence="6" type="ORF">RND71_043865</name>
</gene>
<dbReference type="GO" id="GO:0005525">
    <property type="term" value="F:GTP binding"/>
    <property type="evidence" value="ECO:0007669"/>
    <property type="project" value="UniProtKB-KW"/>
</dbReference>
<dbReference type="Proteomes" id="UP001291623">
    <property type="component" value="Unassembled WGS sequence"/>
</dbReference>
<dbReference type="SMART" id="SM00175">
    <property type="entry name" value="RAB"/>
    <property type="match status" value="1"/>
</dbReference>
<reference evidence="6" key="1">
    <citation type="submission" date="2023-12" db="EMBL/GenBank/DDBJ databases">
        <title>Genome assembly of Anisodus tanguticus.</title>
        <authorList>
            <person name="Wang Y.-J."/>
        </authorList>
    </citation>
    <scope>NUCLEOTIDE SEQUENCE</scope>
    <source>
        <strain evidence="6">KB-2021</strain>
        <tissue evidence="6">Leaf</tissue>
    </source>
</reference>
<dbReference type="InterPro" id="IPR050227">
    <property type="entry name" value="Rab"/>
</dbReference>